<evidence type="ECO:0000256" key="1">
    <source>
        <dbReference type="SAM" id="SignalP"/>
    </source>
</evidence>
<sequence>MTATRIVVLNAALAMFASQLALAQVVTTPAVDSPDVQRHIERVVGCLHGPVIEKSDPCVRLDARMAEFHVPGVSIAVIHNGTIEWARGFGVERVGGPAVSADTMFQAGSISKPVAAMAVLRLVQEGKLSLDEDVNAKLVSWKVPASSAANGAPLTLRELLTHTGGTTVHGFPGYAQDAPVPSLVQVLNGEKPANTDAIRVEAAPGSKWNYSGGGYTIMQQMAVDVAKEPFPKLLHDTVLVPIGMSHSTYQQPLPAELRAMAATPYNADGTAVAGGAHTYPEMAAAGLWTTASDLARYAMEDQRSLEGKANHVLSKAMTEQMLTPGKGNWGLGLQIGGPASDRYFSHGGVNAGFESLFVAYENHGDGAVVMTNAQGGSRLAQEVMQSIAAEYGWPDFRSVVRTAVKVDRAVLARYVGTYALSPNFSITCTLEGDQLMTQATNQGKYPMFPESDTKFFLKVVDAETEFFTNDKGEVSYMVLHQNGHDAKAMKK</sequence>
<dbReference type="InterPro" id="IPR021860">
    <property type="entry name" value="Peptidase_S12_Pab87-rel_C"/>
</dbReference>
<dbReference type="Pfam" id="PF00144">
    <property type="entry name" value="Beta-lactamase"/>
    <property type="match status" value="1"/>
</dbReference>
<feature type="domain" description="Peptidase S12 Pab87-related C-terminal" evidence="3">
    <location>
        <begin position="402"/>
        <end position="480"/>
    </location>
</feature>
<evidence type="ECO:0000259" key="3">
    <source>
        <dbReference type="Pfam" id="PF11954"/>
    </source>
</evidence>
<dbReference type="EMBL" id="RSDW01000001">
    <property type="protein sequence ID" value="RSL14762.1"/>
    <property type="molecule type" value="Genomic_DNA"/>
</dbReference>
<name>A0A3R9NVN8_9BACT</name>
<dbReference type="InterPro" id="IPR050491">
    <property type="entry name" value="AmpC-like"/>
</dbReference>
<dbReference type="Pfam" id="PF11954">
    <property type="entry name" value="DUF3471"/>
    <property type="match status" value="1"/>
</dbReference>
<reference evidence="4 5" key="1">
    <citation type="submission" date="2018-12" db="EMBL/GenBank/DDBJ databases">
        <title>Sequencing of bacterial isolates from soil warming experiment in Harvard Forest, Massachusetts, USA.</title>
        <authorList>
            <person name="Deangelis K."/>
        </authorList>
    </citation>
    <scope>NUCLEOTIDE SEQUENCE [LARGE SCALE GENOMIC DNA]</scope>
    <source>
        <strain evidence="4 5">EB153</strain>
    </source>
</reference>
<dbReference type="InterPro" id="IPR012338">
    <property type="entry name" value="Beta-lactam/transpept-like"/>
</dbReference>
<comment type="caution">
    <text evidence="4">The sequence shown here is derived from an EMBL/GenBank/DDBJ whole genome shotgun (WGS) entry which is preliminary data.</text>
</comment>
<feature type="domain" description="Beta-lactamase-related" evidence="2">
    <location>
        <begin position="62"/>
        <end position="379"/>
    </location>
</feature>
<accession>A0A3R9NVN8</accession>
<dbReference type="Proteomes" id="UP000269669">
    <property type="component" value="Unassembled WGS sequence"/>
</dbReference>
<feature type="chain" id="PRO_5018570698" evidence="1">
    <location>
        <begin position="24"/>
        <end position="491"/>
    </location>
</feature>
<keyword evidence="5" id="KW-1185">Reference proteome</keyword>
<dbReference type="PANTHER" id="PTHR46825">
    <property type="entry name" value="D-ALANYL-D-ALANINE-CARBOXYPEPTIDASE/ENDOPEPTIDASE AMPH"/>
    <property type="match status" value="1"/>
</dbReference>
<keyword evidence="1" id="KW-0732">Signal</keyword>
<organism evidence="4 5">
    <name type="scientific">Edaphobacter aggregans</name>
    <dbReference type="NCBI Taxonomy" id="570835"/>
    <lineage>
        <taxon>Bacteria</taxon>
        <taxon>Pseudomonadati</taxon>
        <taxon>Acidobacteriota</taxon>
        <taxon>Terriglobia</taxon>
        <taxon>Terriglobales</taxon>
        <taxon>Acidobacteriaceae</taxon>
        <taxon>Edaphobacter</taxon>
    </lineage>
</organism>
<evidence type="ECO:0000313" key="4">
    <source>
        <dbReference type="EMBL" id="RSL14762.1"/>
    </source>
</evidence>
<dbReference type="PANTHER" id="PTHR46825:SF12">
    <property type="entry name" value="PENICILLIN-BINDING PROTEIN 4"/>
    <property type="match status" value="1"/>
</dbReference>
<dbReference type="RefSeq" id="WP_125483584.1">
    <property type="nucleotide sequence ID" value="NZ_RSDW01000001.1"/>
</dbReference>
<feature type="signal peptide" evidence="1">
    <location>
        <begin position="1"/>
        <end position="23"/>
    </location>
</feature>
<dbReference type="OrthoDB" id="9797709at2"/>
<gene>
    <name evidence="4" type="ORF">EDE15_0227</name>
</gene>
<evidence type="ECO:0000259" key="2">
    <source>
        <dbReference type="Pfam" id="PF00144"/>
    </source>
</evidence>
<dbReference type="SUPFAM" id="SSF56601">
    <property type="entry name" value="beta-lactamase/transpeptidase-like"/>
    <property type="match status" value="1"/>
</dbReference>
<dbReference type="InterPro" id="IPR001466">
    <property type="entry name" value="Beta-lactam-related"/>
</dbReference>
<dbReference type="Gene3D" id="3.40.710.10">
    <property type="entry name" value="DD-peptidase/beta-lactamase superfamily"/>
    <property type="match status" value="1"/>
</dbReference>
<evidence type="ECO:0000313" key="5">
    <source>
        <dbReference type="Proteomes" id="UP000269669"/>
    </source>
</evidence>
<protein>
    <submittedName>
        <fullName evidence="4">CubicO group peptidase (Beta-lactamase class C family)</fullName>
    </submittedName>
</protein>
<dbReference type="AlphaFoldDB" id="A0A3R9NVN8"/>
<proteinExistence type="predicted"/>